<dbReference type="InterPro" id="IPR035948">
    <property type="entry name" value="YwqG-like_sf"/>
</dbReference>
<dbReference type="RefSeq" id="WP_153533977.1">
    <property type="nucleotide sequence ID" value="NZ_WEGH01000002.1"/>
</dbReference>
<dbReference type="AlphaFoldDB" id="A0A7K0BXE0"/>
<dbReference type="Gene3D" id="2.30.320.10">
    <property type="entry name" value="YwqG-like"/>
    <property type="match status" value="1"/>
</dbReference>
<dbReference type="OrthoDB" id="5244896at2"/>
<protein>
    <recommendedName>
        <fullName evidence="3">DUF1963 domain-containing protein</fullName>
    </recommendedName>
</protein>
<keyword evidence="2" id="KW-1185">Reference proteome</keyword>
<accession>A0A7K0BXE0</accession>
<evidence type="ECO:0000313" key="1">
    <source>
        <dbReference type="EMBL" id="MQY05746.1"/>
    </source>
</evidence>
<sequence>MTIGVERDKLAEACAARLDPATAAEVLAMAEPALRIDFCDAAEAGRSRFGGGAVLPEGTTWPHASGLPLTLLAVLDVAELGLPGEGLLNFFHYDPDLPYEEYREYPYPDLDEAGAVLAAGAGQVVEAPAQATAYLPQPVRFSPMLTLPSYWDERMEHLHERDGLYELLDEWGDRYKVDGAPHHQVGGHVQPVHDDPALEARREGWEGDWWCLLQLSSDGRMIDTQERQSWQWGDFGDAYFMVDRAAPWLSRTLMIVQQ</sequence>
<proteinExistence type="predicted"/>
<evidence type="ECO:0008006" key="3">
    <source>
        <dbReference type="Google" id="ProtNLM"/>
    </source>
</evidence>
<dbReference type="Pfam" id="PF09234">
    <property type="entry name" value="DUF1963"/>
    <property type="match status" value="1"/>
</dbReference>
<organism evidence="1 2">
    <name type="scientific">Actinomadura macrotermitis</name>
    <dbReference type="NCBI Taxonomy" id="2585200"/>
    <lineage>
        <taxon>Bacteria</taxon>
        <taxon>Bacillati</taxon>
        <taxon>Actinomycetota</taxon>
        <taxon>Actinomycetes</taxon>
        <taxon>Streptosporangiales</taxon>
        <taxon>Thermomonosporaceae</taxon>
        <taxon>Actinomadura</taxon>
    </lineage>
</organism>
<dbReference type="EMBL" id="WEGH01000002">
    <property type="protein sequence ID" value="MQY05746.1"/>
    <property type="molecule type" value="Genomic_DNA"/>
</dbReference>
<dbReference type="SUPFAM" id="SSF103032">
    <property type="entry name" value="Hypothetical protein YwqG"/>
    <property type="match status" value="1"/>
</dbReference>
<reference evidence="1 2" key="1">
    <citation type="submission" date="2019-10" db="EMBL/GenBank/DDBJ databases">
        <title>Actinomadura rubteroloni sp. nov. and Actinomadura macrotermitis sp. nov., isolated from the gut of fungus growing-termite Macrotermes natalensis.</title>
        <authorList>
            <person name="Benndorf R."/>
            <person name="Martin K."/>
            <person name="Kuefner M."/>
            <person name="De Beer W."/>
            <person name="Kaster A.-K."/>
            <person name="Vollmers J."/>
            <person name="Poulsen M."/>
            <person name="Beemelmanns C."/>
        </authorList>
    </citation>
    <scope>NUCLEOTIDE SEQUENCE [LARGE SCALE GENOMIC DNA]</scope>
    <source>
        <strain evidence="1 2">RB68</strain>
    </source>
</reference>
<gene>
    <name evidence="1" type="ORF">ACRB68_38230</name>
</gene>
<evidence type="ECO:0000313" key="2">
    <source>
        <dbReference type="Proteomes" id="UP000487268"/>
    </source>
</evidence>
<dbReference type="Proteomes" id="UP000487268">
    <property type="component" value="Unassembled WGS sequence"/>
</dbReference>
<comment type="caution">
    <text evidence="1">The sequence shown here is derived from an EMBL/GenBank/DDBJ whole genome shotgun (WGS) entry which is preliminary data.</text>
</comment>
<dbReference type="InterPro" id="IPR015315">
    <property type="entry name" value="DUF1963"/>
</dbReference>
<name>A0A7K0BXE0_9ACTN</name>